<dbReference type="Pfam" id="PF02515">
    <property type="entry name" value="CoA_transf_3"/>
    <property type="match status" value="1"/>
</dbReference>
<protein>
    <submittedName>
        <fullName evidence="2">Unannotated protein</fullName>
    </submittedName>
</protein>
<name>A0A6J6MCZ8_9ZZZZ</name>
<sequence>MGPLSGIRVIELPNIGPLQFAGMALADLGAEVLRLDRATDVARGSGTFPASPFASLDRNRLSAGIDLKHPEAAETVLRLCEHADVILEGFRPGVAERLGVGPDDVAKRNPRVVYGRMTGWGQDGPMSQEPGHDINYIALAGVLAHIGTDGGPPVPPINLIGDFGGGGLLLAFGVLAALLERATSGRGQVVDAAMVDGSAMLMSTFVGMSAMGFWSDARGTNMLDGGAHFYGVYETSDKGWISIAAYEPKFYAEFVSLMTPLGIDLDISTQMEQERWPEWKASLAEIFSTRSRDAWGEFFAGHEVCFAPVLTMNEARKHPHNVARSTFVEVEGAPQPAPAPRFSRTPGEIKRTPVTPGKDTREVLSSWGLPESEVERLIENGTLA</sequence>
<accession>A0A6J6MCZ8</accession>
<feature type="region of interest" description="Disordered" evidence="1">
    <location>
        <begin position="330"/>
        <end position="362"/>
    </location>
</feature>
<proteinExistence type="predicted"/>
<dbReference type="Gene3D" id="3.40.50.10540">
    <property type="entry name" value="Crotonobetainyl-coa:carnitine coa-transferase, domain 1"/>
    <property type="match status" value="1"/>
</dbReference>
<evidence type="ECO:0000313" key="2">
    <source>
        <dbReference type="EMBL" id="CAB4670615.1"/>
    </source>
</evidence>
<dbReference type="Gene3D" id="3.30.1540.10">
    <property type="entry name" value="formyl-coa transferase, domain 3"/>
    <property type="match status" value="1"/>
</dbReference>
<organism evidence="2">
    <name type="scientific">freshwater metagenome</name>
    <dbReference type="NCBI Taxonomy" id="449393"/>
    <lineage>
        <taxon>unclassified sequences</taxon>
        <taxon>metagenomes</taxon>
        <taxon>ecological metagenomes</taxon>
    </lineage>
</organism>
<dbReference type="AlphaFoldDB" id="A0A6J6MCZ8"/>
<evidence type="ECO:0000256" key="1">
    <source>
        <dbReference type="SAM" id="MobiDB-lite"/>
    </source>
</evidence>
<dbReference type="InterPro" id="IPR044855">
    <property type="entry name" value="CoA-Trfase_III_dom3_sf"/>
</dbReference>
<dbReference type="PANTHER" id="PTHR48228">
    <property type="entry name" value="SUCCINYL-COA--D-CITRAMALATE COA-TRANSFERASE"/>
    <property type="match status" value="1"/>
</dbReference>
<dbReference type="EMBL" id="CAEZWM010000226">
    <property type="protein sequence ID" value="CAB4670615.1"/>
    <property type="molecule type" value="Genomic_DNA"/>
</dbReference>
<gene>
    <name evidence="2" type="ORF">UFOPK2242_01436</name>
</gene>
<dbReference type="GO" id="GO:0003824">
    <property type="term" value="F:catalytic activity"/>
    <property type="evidence" value="ECO:0007669"/>
    <property type="project" value="InterPro"/>
</dbReference>
<dbReference type="InterPro" id="IPR003673">
    <property type="entry name" value="CoA-Trfase_fam_III"/>
</dbReference>
<dbReference type="InterPro" id="IPR023606">
    <property type="entry name" value="CoA-Trfase_III_dom_1_sf"/>
</dbReference>
<dbReference type="SUPFAM" id="SSF89796">
    <property type="entry name" value="CoA-transferase family III (CaiB/BaiF)"/>
    <property type="match status" value="1"/>
</dbReference>
<dbReference type="InterPro" id="IPR050509">
    <property type="entry name" value="CoA-transferase_III"/>
</dbReference>
<dbReference type="PANTHER" id="PTHR48228:SF5">
    <property type="entry name" value="ALPHA-METHYLACYL-COA RACEMASE"/>
    <property type="match status" value="1"/>
</dbReference>
<reference evidence="2" key="1">
    <citation type="submission" date="2020-05" db="EMBL/GenBank/DDBJ databases">
        <authorList>
            <person name="Chiriac C."/>
            <person name="Salcher M."/>
            <person name="Ghai R."/>
            <person name="Kavagutti S V."/>
        </authorList>
    </citation>
    <scope>NUCLEOTIDE SEQUENCE</scope>
</reference>